<dbReference type="EMBL" id="PQXM01000174">
    <property type="protein sequence ID" value="TGO76088.1"/>
    <property type="molecule type" value="Genomic_DNA"/>
</dbReference>
<proteinExistence type="predicted"/>
<protein>
    <submittedName>
        <fullName evidence="1">Uncharacterized protein</fullName>
    </submittedName>
</protein>
<evidence type="ECO:0000313" key="2">
    <source>
        <dbReference type="Proteomes" id="UP000297229"/>
    </source>
</evidence>
<keyword evidence="2" id="KW-1185">Reference proteome</keyword>
<comment type="caution">
    <text evidence="1">The sequence shown here is derived from an EMBL/GenBank/DDBJ whole genome shotgun (WGS) entry which is preliminary data.</text>
</comment>
<accession>A0A4Z1JR57</accession>
<evidence type="ECO:0000313" key="1">
    <source>
        <dbReference type="EMBL" id="TGO76088.1"/>
    </source>
</evidence>
<dbReference type="Proteomes" id="UP000297229">
    <property type="component" value="Unassembled WGS sequence"/>
</dbReference>
<name>A0A4Z1JR57_9HELO</name>
<organism evidence="1 2">
    <name type="scientific">Botrytis elliptica</name>
    <dbReference type="NCBI Taxonomy" id="278938"/>
    <lineage>
        <taxon>Eukaryota</taxon>
        <taxon>Fungi</taxon>
        <taxon>Dikarya</taxon>
        <taxon>Ascomycota</taxon>
        <taxon>Pezizomycotina</taxon>
        <taxon>Leotiomycetes</taxon>
        <taxon>Helotiales</taxon>
        <taxon>Sclerotiniaceae</taxon>
        <taxon>Botrytis</taxon>
    </lineage>
</organism>
<dbReference type="AlphaFoldDB" id="A0A4Z1JR57"/>
<reference evidence="1 2" key="1">
    <citation type="submission" date="2017-12" db="EMBL/GenBank/DDBJ databases">
        <title>Comparative genomics of Botrytis spp.</title>
        <authorList>
            <person name="Valero-Jimenez C.A."/>
            <person name="Tapia P."/>
            <person name="Veloso J."/>
            <person name="Silva-Moreno E."/>
            <person name="Staats M."/>
            <person name="Valdes J.H."/>
            <person name="Van Kan J.A.L."/>
        </authorList>
    </citation>
    <scope>NUCLEOTIDE SEQUENCE [LARGE SCALE GENOMIC DNA]</scope>
    <source>
        <strain evidence="1 2">Be9601</strain>
    </source>
</reference>
<sequence>MTCSDLGFRQRSTPVRVVLQSLLLKQMSTYNVYVSYGCFQTNANPVDYGDIGKSVYQANDMNMMGTVLSEILSQDYAQNVMSMQREDWRGIGKVFIRRRKQCIDAYSGLEPSTVSAQIFFTSTRTEMIIFSATSQDFYDRTNFVIVPFRRPGRKY</sequence>
<gene>
    <name evidence="1" type="ORF">BELL_0175g00110</name>
</gene>